<dbReference type="AlphaFoldDB" id="X1E979"/>
<evidence type="ECO:0008006" key="2">
    <source>
        <dbReference type="Google" id="ProtNLM"/>
    </source>
</evidence>
<dbReference type="EMBL" id="BART01041808">
    <property type="protein sequence ID" value="GAH29142.1"/>
    <property type="molecule type" value="Genomic_DNA"/>
</dbReference>
<feature type="non-terminal residue" evidence="1">
    <location>
        <position position="1"/>
    </location>
</feature>
<proteinExistence type="predicted"/>
<dbReference type="Gene3D" id="3.40.50.2300">
    <property type="match status" value="1"/>
</dbReference>
<reference evidence="1" key="1">
    <citation type="journal article" date="2014" name="Front. Microbiol.">
        <title>High frequency of phylogenetically diverse reductive dehalogenase-homologous genes in deep subseafloor sedimentary metagenomes.</title>
        <authorList>
            <person name="Kawai M."/>
            <person name="Futagami T."/>
            <person name="Toyoda A."/>
            <person name="Takaki Y."/>
            <person name="Nishi S."/>
            <person name="Hori S."/>
            <person name="Arai W."/>
            <person name="Tsubouchi T."/>
            <person name="Morono Y."/>
            <person name="Uchiyama I."/>
            <person name="Ito T."/>
            <person name="Fujiyama A."/>
            <person name="Inagaki F."/>
            <person name="Takami H."/>
        </authorList>
    </citation>
    <scope>NUCLEOTIDE SEQUENCE</scope>
    <source>
        <strain evidence="1">Expedition CK06-06</strain>
    </source>
</reference>
<name>X1E979_9ZZZZ</name>
<evidence type="ECO:0000313" key="1">
    <source>
        <dbReference type="EMBL" id="GAH29142.1"/>
    </source>
</evidence>
<organism evidence="1">
    <name type="scientific">marine sediment metagenome</name>
    <dbReference type="NCBI Taxonomy" id="412755"/>
    <lineage>
        <taxon>unclassified sequences</taxon>
        <taxon>metagenomes</taxon>
        <taxon>ecological metagenomes</taxon>
    </lineage>
</organism>
<protein>
    <recommendedName>
        <fullName evidence="2">PTS EIIB type-2 domain-containing protein</fullName>
    </recommendedName>
</protein>
<accession>X1E979</accession>
<sequence length="46" mass="5244">YRDVDVIISMTHLPPKINKPKISGVPFITGNKIEDAKKELLRLLKN</sequence>
<gene>
    <name evidence="1" type="ORF">S01H4_66979</name>
</gene>
<comment type="caution">
    <text evidence="1">The sequence shown here is derived from an EMBL/GenBank/DDBJ whole genome shotgun (WGS) entry which is preliminary data.</text>
</comment>